<dbReference type="Gene3D" id="3.30.450.40">
    <property type="match status" value="1"/>
</dbReference>
<dbReference type="OrthoDB" id="4629915at2"/>
<dbReference type="EMBL" id="SNYO01000004">
    <property type="protein sequence ID" value="TDQ58743.1"/>
    <property type="molecule type" value="Genomic_DNA"/>
</dbReference>
<dbReference type="AlphaFoldDB" id="A0A4R6VAP0"/>
<dbReference type="InterPro" id="IPR011006">
    <property type="entry name" value="CheY-like_superfamily"/>
</dbReference>
<evidence type="ECO:0000256" key="1">
    <source>
        <dbReference type="ARBA" id="ARBA00023015"/>
    </source>
</evidence>
<dbReference type="Pfam" id="PF03861">
    <property type="entry name" value="ANTAR"/>
    <property type="match status" value="1"/>
</dbReference>
<dbReference type="InterPro" id="IPR005561">
    <property type="entry name" value="ANTAR"/>
</dbReference>
<gene>
    <name evidence="4" type="ORF">EV188_104490</name>
</gene>
<proteinExistence type="predicted"/>
<dbReference type="Proteomes" id="UP000295705">
    <property type="component" value="Unassembled WGS sequence"/>
</dbReference>
<evidence type="ECO:0000259" key="3">
    <source>
        <dbReference type="PROSITE" id="PS50921"/>
    </source>
</evidence>
<dbReference type="Gene3D" id="1.10.10.10">
    <property type="entry name" value="Winged helix-like DNA-binding domain superfamily/Winged helix DNA-binding domain"/>
    <property type="match status" value="1"/>
</dbReference>
<dbReference type="RefSeq" id="WP_133827544.1">
    <property type="nucleotide sequence ID" value="NZ_BAABHR010000022.1"/>
</dbReference>
<dbReference type="PIRSF" id="PIRSF036625">
    <property type="entry name" value="GAF_ANTAR"/>
    <property type="match status" value="1"/>
</dbReference>
<name>A0A4R6VAP0_9PSEU</name>
<dbReference type="InterPro" id="IPR029016">
    <property type="entry name" value="GAF-like_dom_sf"/>
</dbReference>
<accession>A0A4R6VAP0</accession>
<dbReference type="InterPro" id="IPR036388">
    <property type="entry name" value="WH-like_DNA-bd_sf"/>
</dbReference>
<evidence type="ECO:0000256" key="2">
    <source>
        <dbReference type="ARBA" id="ARBA00023163"/>
    </source>
</evidence>
<dbReference type="SUPFAM" id="SSF52172">
    <property type="entry name" value="CheY-like"/>
    <property type="match status" value="1"/>
</dbReference>
<dbReference type="InterPro" id="IPR012074">
    <property type="entry name" value="GAF_ANTAR"/>
</dbReference>
<protein>
    <submittedName>
        <fullName evidence="4">ANTAR domain-containing protein</fullName>
    </submittedName>
</protein>
<dbReference type="GO" id="GO:0003723">
    <property type="term" value="F:RNA binding"/>
    <property type="evidence" value="ECO:0007669"/>
    <property type="project" value="InterPro"/>
</dbReference>
<feature type="domain" description="ANTAR" evidence="3">
    <location>
        <begin position="169"/>
        <end position="230"/>
    </location>
</feature>
<keyword evidence="1" id="KW-0805">Transcription regulation</keyword>
<dbReference type="SMART" id="SM01012">
    <property type="entry name" value="ANTAR"/>
    <property type="match status" value="1"/>
</dbReference>
<dbReference type="SUPFAM" id="SSF55781">
    <property type="entry name" value="GAF domain-like"/>
    <property type="match status" value="1"/>
</dbReference>
<dbReference type="PROSITE" id="PS50921">
    <property type="entry name" value="ANTAR"/>
    <property type="match status" value="1"/>
</dbReference>
<evidence type="ECO:0000313" key="4">
    <source>
        <dbReference type="EMBL" id="TDQ58743.1"/>
    </source>
</evidence>
<sequence length="247" mass="26573">MDDPEHERLVKSLRSAAEQLTENRSIRDFEATVTKLVHAAVDTIPGVEGGGISRTEEGTVRSSHATDPAVYDLDRLQSDLGQGPCITAADDPPEAGIVVAQDLAGADGERWPVFAPRCVEAGFRAMMSVQLSLHGRRRSALNLYSRTPDVFDASAELTAGLFGVQAATLLHGAEHAADLGQALASRDVIGQAKGILMERFTVDDDEAFQMLVDSSQETNVKLVDVATWLVGEARSKRAEAGPRPQRR</sequence>
<keyword evidence="5" id="KW-1185">Reference proteome</keyword>
<organism evidence="4 5">
    <name type="scientific">Actinomycetospora succinea</name>
    <dbReference type="NCBI Taxonomy" id="663603"/>
    <lineage>
        <taxon>Bacteria</taxon>
        <taxon>Bacillati</taxon>
        <taxon>Actinomycetota</taxon>
        <taxon>Actinomycetes</taxon>
        <taxon>Pseudonocardiales</taxon>
        <taxon>Pseudonocardiaceae</taxon>
        <taxon>Actinomycetospora</taxon>
    </lineage>
</organism>
<reference evidence="4 5" key="1">
    <citation type="submission" date="2019-03" db="EMBL/GenBank/DDBJ databases">
        <title>Genomic Encyclopedia of Type Strains, Phase IV (KMG-IV): sequencing the most valuable type-strain genomes for metagenomic binning, comparative biology and taxonomic classification.</title>
        <authorList>
            <person name="Goeker M."/>
        </authorList>
    </citation>
    <scope>NUCLEOTIDE SEQUENCE [LARGE SCALE GENOMIC DNA]</scope>
    <source>
        <strain evidence="4 5">DSM 45775</strain>
    </source>
</reference>
<comment type="caution">
    <text evidence="4">The sequence shown here is derived from an EMBL/GenBank/DDBJ whole genome shotgun (WGS) entry which is preliminary data.</text>
</comment>
<keyword evidence="2" id="KW-0804">Transcription</keyword>
<evidence type="ECO:0000313" key="5">
    <source>
        <dbReference type="Proteomes" id="UP000295705"/>
    </source>
</evidence>